<protein>
    <submittedName>
        <fullName evidence="5">Type I restriction-modification system, S subunit, putative</fullName>
    </submittedName>
</protein>
<dbReference type="InterPro" id="IPR044946">
    <property type="entry name" value="Restrct_endonuc_typeI_TRD_sf"/>
</dbReference>
<evidence type="ECO:0000256" key="2">
    <source>
        <dbReference type="ARBA" id="ARBA00022747"/>
    </source>
</evidence>
<dbReference type="Proteomes" id="UP000008674">
    <property type="component" value="Chromosome"/>
</dbReference>
<name>Q2S3K3_SALRD</name>
<keyword evidence="3" id="KW-0238">DNA-binding</keyword>
<dbReference type="GO" id="GO:0009307">
    <property type="term" value="P:DNA restriction-modification system"/>
    <property type="evidence" value="ECO:0007669"/>
    <property type="project" value="UniProtKB-KW"/>
</dbReference>
<dbReference type="CDD" id="cd17264">
    <property type="entry name" value="RMtype1_S_Eco3763I-TRD2-CR2_like"/>
    <property type="match status" value="1"/>
</dbReference>
<sequence length="408" mass="46521">MAKWIRRILDDLPVDFIDGDRSSRYPTRDELKDEGFLFLSTKNVTKKGLRLDDLDFVSPSKFEEIKKGRLRPNDILITTRGSIGKVALFESPKYKTGLINAQLLILRSDDESLSPSFLYYTMKSSSFQKRLKNYASGSAQPQIPVRDLKEIEIEVPPLTIQHRIANILGALDDKIELNRRMNETLEEMAQTLYYHYFDGSVEGGDIGLEELVEIKPRMPVPDDDEVLTYVGMADVEPNRMSVTDYGKKEYTSGRRFVNHDTLMARITPSLENGKTAFVDFLDDGEMAFGSTEFTVMRAREGTSPCFVYCCARDERFREYAISTMTGSSGRQRVQENLLGEYGFEDFDQSRMDQFHNRVEPLFKLIRSNTSENQTLAETRDYLLPKLISGEIEVEAAEEMADEAVDASA</sequence>
<dbReference type="CDD" id="cd17260">
    <property type="entry name" value="RMtype1_S_EcoEI-TRD1-CR1_like"/>
    <property type="match status" value="1"/>
</dbReference>
<dbReference type="OrthoDB" id="9816225at2"/>
<dbReference type="PATRIC" id="fig|309807.25.peg.1141"/>
<dbReference type="HOGENOM" id="CLU_021095_2_3_10"/>
<dbReference type="KEGG" id="sru:SRU_1099"/>
<dbReference type="PANTHER" id="PTHR30408">
    <property type="entry name" value="TYPE-1 RESTRICTION ENZYME ECOKI SPECIFICITY PROTEIN"/>
    <property type="match status" value="1"/>
</dbReference>
<evidence type="ECO:0000313" key="6">
    <source>
        <dbReference type="Proteomes" id="UP000008674"/>
    </source>
</evidence>
<accession>Q2S3K3</accession>
<dbReference type="EnsemblBacteria" id="ABC45478">
    <property type="protein sequence ID" value="ABC45478"/>
    <property type="gene ID" value="SRU_1099"/>
</dbReference>
<dbReference type="eggNOG" id="COG0732">
    <property type="taxonomic scope" value="Bacteria"/>
</dbReference>
<dbReference type="PANTHER" id="PTHR30408:SF13">
    <property type="entry name" value="TYPE I RESTRICTION ENZYME HINDI SPECIFICITY SUBUNIT"/>
    <property type="match status" value="1"/>
</dbReference>
<dbReference type="GO" id="GO:0003677">
    <property type="term" value="F:DNA binding"/>
    <property type="evidence" value="ECO:0007669"/>
    <property type="project" value="UniProtKB-KW"/>
</dbReference>
<dbReference type="STRING" id="309807.SRU_1099"/>
<keyword evidence="6" id="KW-1185">Reference proteome</keyword>
<gene>
    <name evidence="5" type="ordered locus">SRU_1099</name>
</gene>
<reference evidence="5 6" key="1">
    <citation type="journal article" date="2005" name="Proc. Natl. Acad. Sci. U.S.A.">
        <title>The genome of Salinibacter ruber: convergence and gene exchange among hyperhalophilic bacteria and archaea.</title>
        <authorList>
            <person name="Mongodin E.F."/>
            <person name="Nelson K.E."/>
            <person name="Daugherty S."/>
            <person name="Deboy R.T."/>
            <person name="Wister J."/>
            <person name="Khouri H."/>
            <person name="Weidman J."/>
            <person name="Walsh D.A."/>
            <person name="Papke R.T."/>
            <person name="Sanchez Perez G."/>
            <person name="Sharma A.K."/>
            <person name="Nesbo C.L."/>
            <person name="MacLeod D."/>
            <person name="Bapteste E."/>
            <person name="Doolittle W.F."/>
            <person name="Charlebois R.L."/>
            <person name="Legault B."/>
            <person name="Rodriguez-Valera F."/>
        </authorList>
    </citation>
    <scope>NUCLEOTIDE SEQUENCE [LARGE SCALE GENOMIC DNA]</scope>
    <source>
        <strain evidence="6">DSM 13855 / CECT 5946 / M31</strain>
    </source>
</reference>
<dbReference type="EMBL" id="CP000159">
    <property type="protein sequence ID" value="ABC45478.1"/>
    <property type="molecule type" value="Genomic_DNA"/>
</dbReference>
<dbReference type="InterPro" id="IPR052021">
    <property type="entry name" value="Type-I_RS_S_subunit"/>
</dbReference>
<dbReference type="Pfam" id="PF01420">
    <property type="entry name" value="Methylase_S"/>
    <property type="match status" value="1"/>
</dbReference>
<dbReference type="Gene3D" id="3.90.220.20">
    <property type="entry name" value="DNA methylase specificity domains"/>
    <property type="match status" value="2"/>
</dbReference>
<evidence type="ECO:0000313" key="5">
    <source>
        <dbReference type="EMBL" id="ABC45478.1"/>
    </source>
</evidence>
<organism evidence="5 6">
    <name type="scientific">Salinibacter ruber (strain DSM 13855 / M31)</name>
    <dbReference type="NCBI Taxonomy" id="309807"/>
    <lineage>
        <taxon>Bacteria</taxon>
        <taxon>Pseudomonadati</taxon>
        <taxon>Rhodothermota</taxon>
        <taxon>Rhodothermia</taxon>
        <taxon>Rhodothermales</taxon>
        <taxon>Salinibacteraceae</taxon>
        <taxon>Salinibacter</taxon>
    </lineage>
</organism>
<dbReference type="AlphaFoldDB" id="Q2S3K3"/>
<dbReference type="InterPro" id="IPR000055">
    <property type="entry name" value="Restrct_endonuc_typeI_TRD"/>
</dbReference>
<keyword evidence="2" id="KW-0680">Restriction system</keyword>
<evidence type="ECO:0000256" key="1">
    <source>
        <dbReference type="ARBA" id="ARBA00010923"/>
    </source>
</evidence>
<evidence type="ECO:0000256" key="3">
    <source>
        <dbReference type="ARBA" id="ARBA00023125"/>
    </source>
</evidence>
<evidence type="ECO:0000259" key="4">
    <source>
        <dbReference type="Pfam" id="PF01420"/>
    </source>
</evidence>
<dbReference type="REBASE" id="11729">
    <property type="entry name" value="S.Sru13855ORF1098P"/>
</dbReference>
<proteinExistence type="inferred from homology"/>
<comment type="similarity">
    <text evidence="1">Belongs to the type-I restriction system S methylase family.</text>
</comment>
<dbReference type="RefSeq" id="WP_011403856.1">
    <property type="nucleotide sequence ID" value="NC_007677.1"/>
</dbReference>
<feature type="domain" description="Type I restriction modification DNA specificity" evidence="4">
    <location>
        <begin position="24"/>
        <end position="187"/>
    </location>
</feature>
<dbReference type="SUPFAM" id="SSF116734">
    <property type="entry name" value="DNA methylase specificity domain"/>
    <property type="match status" value="2"/>
</dbReference>